<evidence type="ECO:0000259" key="7">
    <source>
        <dbReference type="SMART" id="SM00245"/>
    </source>
</evidence>
<evidence type="ECO:0000256" key="3">
    <source>
        <dbReference type="ARBA" id="ARBA00022801"/>
    </source>
</evidence>
<feature type="domain" description="PDZ" evidence="6">
    <location>
        <begin position="101"/>
        <end position="176"/>
    </location>
</feature>
<dbReference type="InterPro" id="IPR036034">
    <property type="entry name" value="PDZ_sf"/>
</dbReference>
<proteinExistence type="inferred from homology"/>
<dbReference type="Pfam" id="PF03572">
    <property type="entry name" value="Peptidase_S41"/>
    <property type="match status" value="1"/>
</dbReference>
<accession>A0A1H7TY93</accession>
<evidence type="ECO:0000313" key="9">
    <source>
        <dbReference type="Proteomes" id="UP000198990"/>
    </source>
</evidence>
<dbReference type="SMART" id="SM00228">
    <property type="entry name" value="PDZ"/>
    <property type="match status" value="1"/>
</dbReference>
<evidence type="ECO:0000313" key="8">
    <source>
        <dbReference type="EMBL" id="SEL88927.1"/>
    </source>
</evidence>
<dbReference type="PANTHER" id="PTHR32060:SF30">
    <property type="entry name" value="CARBOXY-TERMINAL PROCESSING PROTEASE CTPA"/>
    <property type="match status" value="1"/>
</dbReference>
<evidence type="ECO:0000256" key="1">
    <source>
        <dbReference type="ARBA" id="ARBA00009179"/>
    </source>
</evidence>
<dbReference type="InterPro" id="IPR029045">
    <property type="entry name" value="ClpP/crotonase-like_dom_sf"/>
</dbReference>
<feature type="domain" description="Tail specific protease" evidence="7">
    <location>
        <begin position="178"/>
        <end position="360"/>
    </location>
</feature>
<dbReference type="SUPFAM" id="SSF52096">
    <property type="entry name" value="ClpP/crotonase"/>
    <property type="match status" value="1"/>
</dbReference>
<dbReference type="InterPro" id="IPR005151">
    <property type="entry name" value="Tail-specific_protease"/>
</dbReference>
<keyword evidence="2 5" id="KW-0645">Protease</keyword>
<organism evidence="8 9">
    <name type="scientific">Maribacter orientalis</name>
    <dbReference type="NCBI Taxonomy" id="228957"/>
    <lineage>
        <taxon>Bacteria</taxon>
        <taxon>Pseudomonadati</taxon>
        <taxon>Bacteroidota</taxon>
        <taxon>Flavobacteriia</taxon>
        <taxon>Flavobacteriales</taxon>
        <taxon>Flavobacteriaceae</taxon>
        <taxon>Maribacter</taxon>
    </lineage>
</organism>
<dbReference type="AlphaFoldDB" id="A0A1H7TY93"/>
<evidence type="ECO:0000256" key="2">
    <source>
        <dbReference type="ARBA" id="ARBA00022670"/>
    </source>
</evidence>
<sequence length="542" mass="61331">MMNKKNSFLMPLIIASAIAVGFFIGGKLSFNDSPERLFSTNSKKDKLNRLIDYIDYEYVDDVNTDSIVEITVNSILEKLDPHSVYISEKEMDRVSENMKGDFVGIGVNFYAYKDTITVIKTVKDGPSFLKGILPGDRILMADNDTLYGKDFPSEVIVEKLKGKEGTTVNLKVFRKAENKTFNIEVKRGVVPLKSVESFYMLTKDIGYIKVNRFAESTYKEFKSSLDDLQKRGAKKLVLDLRDNPGGYLGMAEEMADEFLEEGKLILFTKNKKGKINKSFATDEGSFEDKPIYVLINERSASASEIVAGALQDNDIGTIVGRRSFGKGLVQREMALGDGSAVRLTVSRYYTPTGRSIQKTYANGTKDYYQRFTDRFHSGEMVSVDSIKVADSLKFVTPKGKVVYGGGGIIPDVFVPIGSNEEEAVESMDTLGFLSFFVFEHLEEDRDRYANYSQEEYVNDFKVDDILFEKFVEYSVNRNLRMNFYEHEQSIKRFLKASIAEQLFNTNIHAKIKADEDPMLQKVLELDSNVMQQQESSLIKANN</sequence>
<gene>
    <name evidence="8" type="ORF">SAMN04488008_106169</name>
</gene>
<dbReference type="InterPro" id="IPR004447">
    <property type="entry name" value="Peptidase_S41A"/>
</dbReference>
<dbReference type="SUPFAM" id="SSF50156">
    <property type="entry name" value="PDZ domain-like"/>
    <property type="match status" value="1"/>
</dbReference>
<evidence type="ECO:0000259" key="6">
    <source>
        <dbReference type="SMART" id="SM00228"/>
    </source>
</evidence>
<dbReference type="STRING" id="228957.SAMN04488008_106169"/>
<dbReference type="Proteomes" id="UP000198990">
    <property type="component" value="Unassembled WGS sequence"/>
</dbReference>
<keyword evidence="9" id="KW-1185">Reference proteome</keyword>
<dbReference type="NCBIfam" id="TIGR00225">
    <property type="entry name" value="prc"/>
    <property type="match status" value="1"/>
</dbReference>
<dbReference type="GO" id="GO:0007165">
    <property type="term" value="P:signal transduction"/>
    <property type="evidence" value="ECO:0007669"/>
    <property type="project" value="TreeGrafter"/>
</dbReference>
<dbReference type="Gene3D" id="3.30.750.44">
    <property type="match status" value="1"/>
</dbReference>
<evidence type="ECO:0000256" key="4">
    <source>
        <dbReference type="ARBA" id="ARBA00022825"/>
    </source>
</evidence>
<dbReference type="PANTHER" id="PTHR32060">
    <property type="entry name" value="TAIL-SPECIFIC PROTEASE"/>
    <property type="match status" value="1"/>
</dbReference>
<comment type="similarity">
    <text evidence="1 5">Belongs to the peptidase S41A family.</text>
</comment>
<reference evidence="9" key="1">
    <citation type="submission" date="2016-10" db="EMBL/GenBank/DDBJ databases">
        <authorList>
            <person name="Varghese N."/>
            <person name="Submissions S."/>
        </authorList>
    </citation>
    <scope>NUCLEOTIDE SEQUENCE [LARGE SCALE GENOMIC DNA]</scope>
    <source>
        <strain evidence="9">DSM 16471</strain>
    </source>
</reference>
<keyword evidence="4 5" id="KW-0720">Serine protease</keyword>
<dbReference type="Pfam" id="PF13180">
    <property type="entry name" value="PDZ_2"/>
    <property type="match status" value="1"/>
</dbReference>
<dbReference type="GO" id="GO:0008236">
    <property type="term" value="F:serine-type peptidase activity"/>
    <property type="evidence" value="ECO:0007669"/>
    <property type="project" value="UniProtKB-KW"/>
</dbReference>
<evidence type="ECO:0000256" key="5">
    <source>
        <dbReference type="RuleBase" id="RU004404"/>
    </source>
</evidence>
<dbReference type="GO" id="GO:0030288">
    <property type="term" value="C:outer membrane-bounded periplasmic space"/>
    <property type="evidence" value="ECO:0007669"/>
    <property type="project" value="TreeGrafter"/>
</dbReference>
<dbReference type="InterPro" id="IPR001478">
    <property type="entry name" value="PDZ"/>
</dbReference>
<dbReference type="CDD" id="cd06782">
    <property type="entry name" value="cpPDZ_CPP-like"/>
    <property type="match status" value="1"/>
</dbReference>
<dbReference type="Gene3D" id="3.90.226.10">
    <property type="entry name" value="2-enoyl-CoA Hydratase, Chain A, domain 1"/>
    <property type="match status" value="1"/>
</dbReference>
<keyword evidence="3 5" id="KW-0378">Hydrolase</keyword>
<name>A0A1H7TY93_9FLAO</name>
<dbReference type="EMBL" id="FNZN01000006">
    <property type="protein sequence ID" value="SEL88927.1"/>
    <property type="molecule type" value="Genomic_DNA"/>
</dbReference>
<dbReference type="GO" id="GO:0006508">
    <property type="term" value="P:proteolysis"/>
    <property type="evidence" value="ECO:0007669"/>
    <property type="project" value="UniProtKB-KW"/>
</dbReference>
<protein>
    <submittedName>
        <fullName evidence="8">Carboxyl-terminal processing protease</fullName>
    </submittedName>
</protein>
<dbReference type="SMART" id="SM00245">
    <property type="entry name" value="TSPc"/>
    <property type="match status" value="1"/>
</dbReference>
<dbReference type="CDD" id="cd07560">
    <property type="entry name" value="Peptidase_S41_CPP"/>
    <property type="match status" value="1"/>
</dbReference>
<dbReference type="Gene3D" id="2.30.42.10">
    <property type="match status" value="1"/>
</dbReference>
<dbReference type="GO" id="GO:0004175">
    <property type="term" value="F:endopeptidase activity"/>
    <property type="evidence" value="ECO:0007669"/>
    <property type="project" value="TreeGrafter"/>
</dbReference>